<organism evidence="2 3">
    <name type="scientific">Aliikangiella marina</name>
    <dbReference type="NCBI Taxonomy" id="1712262"/>
    <lineage>
        <taxon>Bacteria</taxon>
        <taxon>Pseudomonadati</taxon>
        <taxon>Pseudomonadota</taxon>
        <taxon>Gammaproteobacteria</taxon>
        <taxon>Oceanospirillales</taxon>
        <taxon>Pleioneaceae</taxon>
        <taxon>Aliikangiella</taxon>
    </lineage>
</organism>
<evidence type="ECO:0000313" key="3">
    <source>
        <dbReference type="Proteomes" id="UP000317839"/>
    </source>
</evidence>
<sequence>MKYLTNIAISAFLASSLTGCVIIDTDDGWEGYSSWKSRQEDNRKAISNLELGTERSAIVSELGAPDFSEAFTAGQDQYRVLYYRTHHTESDGDTTKDETTPLIFKNNTLIGWGNEALSSIKN</sequence>
<dbReference type="OrthoDB" id="6399368at2"/>
<gene>
    <name evidence="2" type="ORF">FLL45_07180</name>
</gene>
<accession>A0A545TBZ5</accession>
<dbReference type="InterPro" id="IPR021534">
    <property type="entry name" value="DUF3192"/>
</dbReference>
<evidence type="ECO:0000256" key="1">
    <source>
        <dbReference type="ARBA" id="ARBA00022729"/>
    </source>
</evidence>
<dbReference type="EMBL" id="VIKR01000002">
    <property type="protein sequence ID" value="TQV74737.1"/>
    <property type="molecule type" value="Genomic_DNA"/>
</dbReference>
<dbReference type="Gene3D" id="3.30.1450.10">
    <property type="match status" value="1"/>
</dbReference>
<proteinExistence type="predicted"/>
<dbReference type="Pfam" id="PF11399">
    <property type="entry name" value="DUF3192"/>
    <property type="match status" value="1"/>
</dbReference>
<dbReference type="RefSeq" id="WP_142941356.1">
    <property type="nucleotide sequence ID" value="NZ_VIKR01000002.1"/>
</dbReference>
<reference evidence="2 3" key="1">
    <citation type="submission" date="2019-06" db="EMBL/GenBank/DDBJ databases">
        <title>Draft genome of Aliikangiella marina GYP-15.</title>
        <authorList>
            <person name="Wang G."/>
        </authorList>
    </citation>
    <scope>NUCLEOTIDE SEQUENCE [LARGE SCALE GENOMIC DNA]</scope>
    <source>
        <strain evidence="2 3">GYP-15</strain>
    </source>
</reference>
<dbReference type="InterPro" id="IPR037873">
    <property type="entry name" value="BamE-like"/>
</dbReference>
<comment type="caution">
    <text evidence="2">The sequence shown here is derived from an EMBL/GenBank/DDBJ whole genome shotgun (WGS) entry which is preliminary data.</text>
</comment>
<dbReference type="AlphaFoldDB" id="A0A545TBZ5"/>
<keyword evidence="1" id="KW-0732">Signal</keyword>
<evidence type="ECO:0000313" key="2">
    <source>
        <dbReference type="EMBL" id="TQV74737.1"/>
    </source>
</evidence>
<name>A0A545TBZ5_9GAMM</name>
<dbReference type="Proteomes" id="UP000317839">
    <property type="component" value="Unassembled WGS sequence"/>
</dbReference>
<dbReference type="PROSITE" id="PS51257">
    <property type="entry name" value="PROKAR_LIPOPROTEIN"/>
    <property type="match status" value="1"/>
</dbReference>
<protein>
    <submittedName>
        <fullName evidence="2">DUF3192 domain-containing protein</fullName>
    </submittedName>
</protein>
<keyword evidence="3" id="KW-1185">Reference proteome</keyword>